<proteinExistence type="predicted"/>
<sequence length="266" mass="30452">AKAFNCNDLGYVDSFRSRCFEEVMLPTGRKLEDWYGRTNEEQQELNDYRDDCWLLALQEWPAFEEHYAVMKKDAASLREDTVPLPILAALKVLAPDKVEACKEHCAKAGRELIESIASNDWDTALYNVLFEAFNRQPLEKDGEFQATEQVKRGEFKVTDLAEKLQTTLREAGLLKEDKKITPQRLGRMLKRIGLEGELVRAKNVRSRVFTWQEIEDCRVRFPYFNATLPYTAASASLEEGGKDDLSTLPLQAGKHSKPQLTKSLKE</sequence>
<feature type="non-terminal residue" evidence="2">
    <location>
        <position position="266"/>
    </location>
</feature>
<evidence type="ECO:0000313" key="2">
    <source>
        <dbReference type="EMBL" id="GAH10315.1"/>
    </source>
</evidence>
<name>X1DPX8_9ZZZZ</name>
<evidence type="ECO:0008006" key="3">
    <source>
        <dbReference type="Google" id="ProtNLM"/>
    </source>
</evidence>
<accession>X1DPX8</accession>
<protein>
    <recommendedName>
        <fullName evidence="3">DUF3631 domain-containing protein</fullName>
    </recommendedName>
</protein>
<reference evidence="2" key="1">
    <citation type="journal article" date="2014" name="Front. Microbiol.">
        <title>High frequency of phylogenetically diverse reductive dehalogenase-homologous genes in deep subseafloor sedimentary metagenomes.</title>
        <authorList>
            <person name="Kawai M."/>
            <person name="Futagami T."/>
            <person name="Toyoda A."/>
            <person name="Takaki Y."/>
            <person name="Nishi S."/>
            <person name="Hori S."/>
            <person name="Arai W."/>
            <person name="Tsubouchi T."/>
            <person name="Morono Y."/>
            <person name="Uchiyama I."/>
            <person name="Ito T."/>
            <person name="Fujiyama A."/>
            <person name="Inagaki F."/>
            <person name="Takami H."/>
        </authorList>
    </citation>
    <scope>NUCLEOTIDE SEQUENCE</scope>
    <source>
        <strain evidence="2">Expedition CK06-06</strain>
    </source>
</reference>
<gene>
    <name evidence="2" type="ORF">S01H4_52124</name>
</gene>
<feature type="non-terminal residue" evidence="2">
    <location>
        <position position="1"/>
    </location>
</feature>
<dbReference type="AlphaFoldDB" id="X1DPX8"/>
<feature type="region of interest" description="Disordered" evidence="1">
    <location>
        <begin position="241"/>
        <end position="266"/>
    </location>
</feature>
<evidence type="ECO:0000256" key="1">
    <source>
        <dbReference type="SAM" id="MobiDB-lite"/>
    </source>
</evidence>
<dbReference type="EMBL" id="BART01029747">
    <property type="protein sequence ID" value="GAH10315.1"/>
    <property type="molecule type" value="Genomic_DNA"/>
</dbReference>
<organism evidence="2">
    <name type="scientific">marine sediment metagenome</name>
    <dbReference type="NCBI Taxonomy" id="412755"/>
    <lineage>
        <taxon>unclassified sequences</taxon>
        <taxon>metagenomes</taxon>
        <taxon>ecological metagenomes</taxon>
    </lineage>
</organism>
<comment type="caution">
    <text evidence="2">The sequence shown here is derived from an EMBL/GenBank/DDBJ whole genome shotgun (WGS) entry which is preliminary data.</text>
</comment>